<dbReference type="SUPFAM" id="SSF52821">
    <property type="entry name" value="Rhodanese/Cell cycle control phosphatase"/>
    <property type="match status" value="1"/>
</dbReference>
<dbReference type="Pfam" id="PF00849">
    <property type="entry name" value="PseudoU_synth_2"/>
    <property type="match status" value="1"/>
</dbReference>
<dbReference type="CDD" id="cd02869">
    <property type="entry name" value="PseudoU_synth_RluA_like"/>
    <property type="match status" value="1"/>
</dbReference>
<dbReference type="NCBIfam" id="NF003703">
    <property type="entry name" value="PRK05320.1"/>
    <property type="match status" value="1"/>
</dbReference>
<keyword evidence="4" id="KW-0413">Isomerase</keyword>
<accession>A0A517MLJ7</accession>
<dbReference type="EC" id="1.14.-.-" evidence="1"/>
<dbReference type="PROSITE" id="PS50206">
    <property type="entry name" value="RHODANESE_3"/>
    <property type="match status" value="1"/>
</dbReference>
<dbReference type="InterPro" id="IPR020936">
    <property type="entry name" value="TrhO"/>
</dbReference>
<keyword evidence="5" id="KW-1185">Reference proteome</keyword>
<dbReference type="Pfam" id="PF17773">
    <property type="entry name" value="UPF0176_N"/>
    <property type="match status" value="1"/>
</dbReference>
<dbReference type="Proteomes" id="UP000320672">
    <property type="component" value="Chromosome"/>
</dbReference>
<dbReference type="PANTHER" id="PTHR43268:SF3">
    <property type="entry name" value="RHODANESE-LIKE DOMAIN-CONTAINING PROTEIN 7-RELATED"/>
    <property type="match status" value="1"/>
</dbReference>
<dbReference type="EMBL" id="CP036262">
    <property type="protein sequence ID" value="QDS95637.1"/>
    <property type="molecule type" value="Genomic_DNA"/>
</dbReference>
<dbReference type="InterPro" id="IPR006145">
    <property type="entry name" value="PsdUridine_synth_RsuA/RluA"/>
</dbReference>
<evidence type="ECO:0000313" key="5">
    <source>
        <dbReference type="Proteomes" id="UP000320672"/>
    </source>
</evidence>
<dbReference type="SMART" id="SM00450">
    <property type="entry name" value="RHOD"/>
    <property type="match status" value="1"/>
</dbReference>
<dbReference type="InterPro" id="IPR006224">
    <property type="entry name" value="PsdUridine_synth_RluA-like_CS"/>
</dbReference>
<dbReference type="GO" id="GO:0003723">
    <property type="term" value="F:RNA binding"/>
    <property type="evidence" value="ECO:0007669"/>
    <property type="project" value="InterPro"/>
</dbReference>
<dbReference type="KEGG" id="rml:FF011L_44350"/>
<dbReference type="GO" id="GO:0016705">
    <property type="term" value="F:oxidoreductase activity, acting on paired donors, with incorporation or reduction of molecular oxygen"/>
    <property type="evidence" value="ECO:0007669"/>
    <property type="project" value="UniProtKB-UniRule"/>
</dbReference>
<evidence type="ECO:0000313" key="4">
    <source>
        <dbReference type="EMBL" id="QDS95637.1"/>
    </source>
</evidence>
<dbReference type="Gene3D" id="3.40.250.10">
    <property type="entry name" value="Rhodanese-like domain"/>
    <property type="match status" value="1"/>
</dbReference>
<dbReference type="InterPro" id="IPR040503">
    <property type="entry name" value="TRHO_N"/>
</dbReference>
<feature type="domain" description="Rhodanese" evidence="3">
    <location>
        <begin position="143"/>
        <end position="237"/>
    </location>
</feature>
<dbReference type="Gene3D" id="3.30.2350.10">
    <property type="entry name" value="Pseudouridine synthase"/>
    <property type="match status" value="1"/>
</dbReference>
<dbReference type="GO" id="GO:0006400">
    <property type="term" value="P:tRNA modification"/>
    <property type="evidence" value="ECO:0007669"/>
    <property type="project" value="UniProtKB-UniRule"/>
</dbReference>
<dbReference type="Gene3D" id="3.30.70.100">
    <property type="match status" value="1"/>
</dbReference>
<comment type="function">
    <text evidence="1">Catalyzes oxygen-dependent 5-hydroxyuridine (ho5U) modification at position 34 in tRNAs.</text>
</comment>
<reference evidence="4 5" key="1">
    <citation type="submission" date="2019-02" db="EMBL/GenBank/DDBJ databases">
        <title>Deep-cultivation of Planctomycetes and their phenomic and genomic characterization uncovers novel biology.</title>
        <authorList>
            <person name="Wiegand S."/>
            <person name="Jogler M."/>
            <person name="Boedeker C."/>
            <person name="Pinto D."/>
            <person name="Vollmers J."/>
            <person name="Rivas-Marin E."/>
            <person name="Kohn T."/>
            <person name="Peeters S.H."/>
            <person name="Heuer A."/>
            <person name="Rast P."/>
            <person name="Oberbeckmann S."/>
            <person name="Bunk B."/>
            <person name="Jeske O."/>
            <person name="Meyerdierks A."/>
            <person name="Storesund J.E."/>
            <person name="Kallscheuer N."/>
            <person name="Luecker S."/>
            <person name="Lage O.M."/>
            <person name="Pohl T."/>
            <person name="Merkel B.J."/>
            <person name="Hornburger P."/>
            <person name="Mueller R.-W."/>
            <person name="Bruemmer F."/>
            <person name="Labrenz M."/>
            <person name="Spormann A.M."/>
            <person name="Op den Camp H."/>
            <person name="Overmann J."/>
            <person name="Amann R."/>
            <person name="Jetten M.S.M."/>
            <person name="Mascher T."/>
            <person name="Medema M.H."/>
            <person name="Devos D.P."/>
            <person name="Kaster A.-K."/>
            <person name="Ovreas L."/>
            <person name="Rohde M."/>
            <person name="Galperin M.Y."/>
            <person name="Jogler C."/>
        </authorList>
    </citation>
    <scope>NUCLEOTIDE SEQUENCE [LARGE SCALE GENOMIC DNA]</scope>
    <source>
        <strain evidence="4 5">FF011L</strain>
    </source>
</reference>
<protein>
    <recommendedName>
        <fullName evidence="1">tRNA uridine(34) hydroxylase</fullName>
        <ecNumber evidence="1">1.14.-.-</ecNumber>
    </recommendedName>
    <alternativeName>
        <fullName evidence="1">tRNA hydroxylation protein O</fullName>
    </alternativeName>
</protein>
<dbReference type="CDD" id="cd01518">
    <property type="entry name" value="RHOD_YceA"/>
    <property type="match status" value="1"/>
</dbReference>
<dbReference type="AlphaFoldDB" id="A0A517MLJ7"/>
<dbReference type="GO" id="GO:0140098">
    <property type="term" value="F:catalytic activity, acting on RNA"/>
    <property type="evidence" value="ECO:0007669"/>
    <property type="project" value="UniProtKB-ARBA"/>
</dbReference>
<dbReference type="SUPFAM" id="SSF55120">
    <property type="entry name" value="Pseudouridine synthase"/>
    <property type="match status" value="1"/>
</dbReference>
<dbReference type="InterPro" id="IPR036873">
    <property type="entry name" value="Rhodanese-like_dom_sf"/>
</dbReference>
<feature type="region of interest" description="Disordered" evidence="2">
    <location>
        <begin position="605"/>
        <end position="624"/>
    </location>
</feature>
<evidence type="ECO:0000256" key="1">
    <source>
        <dbReference type="HAMAP-Rule" id="MF_00469"/>
    </source>
</evidence>
<dbReference type="PROSITE" id="PS01129">
    <property type="entry name" value="PSI_RLU"/>
    <property type="match status" value="1"/>
</dbReference>
<evidence type="ECO:0000256" key="2">
    <source>
        <dbReference type="SAM" id="MobiDB-lite"/>
    </source>
</evidence>
<comment type="similarity">
    <text evidence="1">Belongs to the TrhO family.</text>
</comment>
<evidence type="ECO:0000259" key="3">
    <source>
        <dbReference type="PROSITE" id="PS50206"/>
    </source>
</evidence>
<dbReference type="PANTHER" id="PTHR43268">
    <property type="entry name" value="THIOSULFATE SULFURTRANSFERASE/RHODANESE-LIKE DOMAIN-CONTAINING PROTEIN 2"/>
    <property type="match status" value="1"/>
</dbReference>
<keyword evidence="1" id="KW-0560">Oxidoreductase</keyword>
<gene>
    <name evidence="4" type="primary">rluA</name>
    <name evidence="1" type="synonym">trhO</name>
    <name evidence="4" type="ORF">FF011L_44350</name>
</gene>
<name>A0A517MLJ7_9BACT</name>
<proteinExistence type="inferred from homology"/>
<dbReference type="Pfam" id="PF00581">
    <property type="entry name" value="Rhodanese"/>
    <property type="match status" value="1"/>
</dbReference>
<dbReference type="InterPro" id="IPR020103">
    <property type="entry name" value="PsdUridine_synth_cat_dom_sf"/>
</dbReference>
<dbReference type="InterPro" id="IPR001763">
    <property type="entry name" value="Rhodanese-like_dom"/>
</dbReference>
<dbReference type="GO" id="GO:0001522">
    <property type="term" value="P:pseudouridine synthesis"/>
    <property type="evidence" value="ECO:0007669"/>
    <property type="project" value="InterPro"/>
</dbReference>
<sequence length="624" mass="70446">MQNRKLIPFKALDLRVVEKSVMILNIAAYQFVTLDRLPERREQMRQKCAELELRGTVMLSPEGINCFLAGPEPAIRQWLQWISEFEEFADIEVKESLSETQPFNRMLVKLKKEIIAFGVDGIDPRQRTSPKLTAEELKQWLDEGREVTLLDVRNDYEIKLGTFADALPIGVDHFRHFPEAVDALPEEMKEKPLVMFCTGGIRCEKAGPLMQGKGFEQVYQLDGGILKYFETCGESHYDGDCFVFDGRVALDPQLQPTKAVQCFACQSVLTEQEQQDPRYVANESCPFCYQTPEQKMQAQLAIRQARLLEVTNPLPGSTPYDNRRPINVPERCSGSSLIDCLVENHPHVSHAEWEPVFAAGHIRLGDQPVEPTRIVYGGESYWRLFPDTVEPDVSVDIRFLYEDEALVAVHKPAPLPMHPCGRFNRNTLGSILNQIYAPQVLRPVHRLDANTTGIVVLARSRKFASLLHAQFQEGTVDKVYLVRCQGHPPEDRFEVNASIGRRASAAGGREVDPEGLPAKTLFEVIRRDDDGTALLQARPVTGRTNQIRIHLWHLNMPVVGDPVYLPDQQLGKSQTLSLTQPPMALHAWQLTFRSPATEQDLTLKSDPPFSLEPGNGELVSVQVR</sequence>
<dbReference type="RefSeq" id="WP_246109546.1">
    <property type="nucleotide sequence ID" value="NZ_CP036262.1"/>
</dbReference>
<keyword evidence="1" id="KW-0819">tRNA processing</keyword>
<comment type="catalytic activity">
    <reaction evidence="1">
        <text>uridine(34) in tRNA + AH2 + O2 = 5-hydroxyuridine(34) in tRNA + A + H2O</text>
        <dbReference type="Rhea" id="RHEA:64224"/>
        <dbReference type="Rhea" id="RHEA-COMP:11727"/>
        <dbReference type="Rhea" id="RHEA-COMP:13381"/>
        <dbReference type="ChEBI" id="CHEBI:13193"/>
        <dbReference type="ChEBI" id="CHEBI:15377"/>
        <dbReference type="ChEBI" id="CHEBI:15379"/>
        <dbReference type="ChEBI" id="CHEBI:17499"/>
        <dbReference type="ChEBI" id="CHEBI:65315"/>
        <dbReference type="ChEBI" id="CHEBI:136877"/>
    </reaction>
</comment>
<dbReference type="HAMAP" id="MF_00469">
    <property type="entry name" value="TrhO"/>
    <property type="match status" value="1"/>
</dbReference>
<dbReference type="GO" id="GO:0009982">
    <property type="term" value="F:pseudouridine synthase activity"/>
    <property type="evidence" value="ECO:0007669"/>
    <property type="project" value="InterPro"/>
</dbReference>
<organism evidence="4 5">
    <name type="scientific">Roseimaritima multifibrata</name>
    <dbReference type="NCBI Taxonomy" id="1930274"/>
    <lineage>
        <taxon>Bacteria</taxon>
        <taxon>Pseudomonadati</taxon>
        <taxon>Planctomycetota</taxon>
        <taxon>Planctomycetia</taxon>
        <taxon>Pirellulales</taxon>
        <taxon>Pirellulaceae</taxon>
        <taxon>Roseimaritima</taxon>
    </lineage>
</organism>